<dbReference type="AlphaFoldDB" id="A0AAD5SL33"/>
<dbReference type="EMBL" id="JADGJD010000011">
    <property type="protein sequence ID" value="KAJ3057108.1"/>
    <property type="molecule type" value="Genomic_DNA"/>
</dbReference>
<comment type="caution">
    <text evidence="1">The sequence shown here is derived from an EMBL/GenBank/DDBJ whole genome shotgun (WGS) entry which is preliminary data.</text>
</comment>
<keyword evidence="2" id="KW-1185">Reference proteome</keyword>
<accession>A0AAD5SL33</accession>
<proteinExistence type="predicted"/>
<dbReference type="Proteomes" id="UP001212841">
    <property type="component" value="Unassembled WGS sequence"/>
</dbReference>
<reference evidence="1" key="1">
    <citation type="submission" date="2020-05" db="EMBL/GenBank/DDBJ databases">
        <title>Phylogenomic resolution of chytrid fungi.</title>
        <authorList>
            <person name="Stajich J.E."/>
            <person name="Amses K."/>
            <person name="Simmons R."/>
            <person name="Seto K."/>
            <person name="Myers J."/>
            <person name="Bonds A."/>
            <person name="Quandt C.A."/>
            <person name="Barry K."/>
            <person name="Liu P."/>
            <person name="Grigoriev I."/>
            <person name="Longcore J.E."/>
            <person name="James T.Y."/>
        </authorList>
    </citation>
    <scope>NUCLEOTIDE SEQUENCE</scope>
    <source>
        <strain evidence="1">JEL0318</strain>
    </source>
</reference>
<organism evidence="1 2">
    <name type="scientific">Rhizophlyctis rosea</name>
    <dbReference type="NCBI Taxonomy" id="64517"/>
    <lineage>
        <taxon>Eukaryota</taxon>
        <taxon>Fungi</taxon>
        <taxon>Fungi incertae sedis</taxon>
        <taxon>Chytridiomycota</taxon>
        <taxon>Chytridiomycota incertae sedis</taxon>
        <taxon>Chytridiomycetes</taxon>
        <taxon>Rhizophlyctidales</taxon>
        <taxon>Rhizophlyctidaceae</taxon>
        <taxon>Rhizophlyctis</taxon>
    </lineage>
</organism>
<evidence type="ECO:0000313" key="2">
    <source>
        <dbReference type="Proteomes" id="UP001212841"/>
    </source>
</evidence>
<protein>
    <submittedName>
        <fullName evidence="1">Uncharacterized protein</fullName>
    </submittedName>
</protein>
<gene>
    <name evidence="1" type="ORF">HK097_000572</name>
</gene>
<sequence length="251" mass="28438">MRPQKLQRPRQWYRIGHRVVSLLAGGNKLLESRETTEPVQIFIGFCIMRGRWRERLRMGTGKTWTSFQGEVEEGRTELPVDVIGILLGMLAKKSEGSPAASSEITSTIKTQWTKKHQMAPLQLLQTLRAALHQEIRKTSFAYISLHTHCLRILRDISAGIREYHFSELGRNYLEEEYQLSTIVGYVFQDVAAVADISEAIGATKQVGRSQGRATIESDILLKSCEILNDWLERERDTEIEKVAGIVGKNGV</sequence>
<evidence type="ECO:0000313" key="1">
    <source>
        <dbReference type="EMBL" id="KAJ3057108.1"/>
    </source>
</evidence>
<name>A0AAD5SL33_9FUNG</name>